<dbReference type="PROSITE" id="PS50850">
    <property type="entry name" value="MFS"/>
    <property type="match status" value="1"/>
</dbReference>
<dbReference type="PANTHER" id="PTHR42718">
    <property type="entry name" value="MAJOR FACILITATOR SUPERFAMILY MULTIDRUG TRANSPORTER MFSC"/>
    <property type="match status" value="1"/>
</dbReference>
<evidence type="ECO:0000256" key="6">
    <source>
        <dbReference type="SAM" id="MobiDB-lite"/>
    </source>
</evidence>
<feature type="transmembrane region" description="Helical" evidence="7">
    <location>
        <begin position="100"/>
        <end position="117"/>
    </location>
</feature>
<dbReference type="InterPro" id="IPR011701">
    <property type="entry name" value="MFS"/>
</dbReference>
<keyword evidence="4 7" id="KW-1133">Transmembrane helix</keyword>
<feature type="transmembrane region" description="Helical" evidence="7">
    <location>
        <begin position="129"/>
        <end position="151"/>
    </location>
</feature>
<accession>A0ABV7WB08</accession>
<evidence type="ECO:0000256" key="1">
    <source>
        <dbReference type="ARBA" id="ARBA00004651"/>
    </source>
</evidence>
<keyword evidence="2" id="KW-0813">Transport</keyword>
<dbReference type="PANTHER" id="PTHR42718:SF9">
    <property type="entry name" value="MAJOR FACILITATOR SUPERFAMILY MULTIDRUG TRANSPORTER MFSC"/>
    <property type="match status" value="1"/>
</dbReference>
<organism evidence="9 10">
    <name type="scientific">Aquipuribacter hungaricus</name>
    <dbReference type="NCBI Taxonomy" id="545624"/>
    <lineage>
        <taxon>Bacteria</taxon>
        <taxon>Bacillati</taxon>
        <taxon>Actinomycetota</taxon>
        <taxon>Actinomycetes</taxon>
        <taxon>Micrococcales</taxon>
        <taxon>Intrasporangiaceae</taxon>
        <taxon>Aquipuribacter</taxon>
    </lineage>
</organism>
<feature type="transmembrane region" description="Helical" evidence="7">
    <location>
        <begin position="243"/>
        <end position="262"/>
    </location>
</feature>
<dbReference type="Gene3D" id="1.20.1250.20">
    <property type="entry name" value="MFS general substrate transporter like domains"/>
    <property type="match status" value="1"/>
</dbReference>
<feature type="transmembrane region" description="Helical" evidence="7">
    <location>
        <begin position="283"/>
        <end position="305"/>
    </location>
</feature>
<dbReference type="SUPFAM" id="SSF103473">
    <property type="entry name" value="MFS general substrate transporter"/>
    <property type="match status" value="1"/>
</dbReference>
<dbReference type="EMBL" id="JBHRWW010000001">
    <property type="protein sequence ID" value="MFC3686996.1"/>
    <property type="molecule type" value="Genomic_DNA"/>
</dbReference>
<keyword evidence="3 7" id="KW-0812">Transmembrane</keyword>
<feature type="transmembrane region" description="Helical" evidence="7">
    <location>
        <begin position="68"/>
        <end position="88"/>
    </location>
</feature>
<proteinExistence type="predicted"/>
<evidence type="ECO:0000256" key="3">
    <source>
        <dbReference type="ARBA" id="ARBA00022692"/>
    </source>
</evidence>
<evidence type="ECO:0000256" key="4">
    <source>
        <dbReference type="ARBA" id="ARBA00022989"/>
    </source>
</evidence>
<feature type="transmembrane region" description="Helical" evidence="7">
    <location>
        <begin position="218"/>
        <end position="237"/>
    </location>
</feature>
<dbReference type="RefSeq" id="WP_340296024.1">
    <property type="nucleotide sequence ID" value="NZ_JBBEOI010000381.1"/>
</dbReference>
<dbReference type="Gene3D" id="1.20.1720.10">
    <property type="entry name" value="Multidrug resistance protein D"/>
    <property type="match status" value="1"/>
</dbReference>
<feature type="transmembrane region" description="Helical" evidence="7">
    <location>
        <begin position="429"/>
        <end position="453"/>
    </location>
</feature>
<feature type="transmembrane region" description="Helical" evidence="7">
    <location>
        <begin position="189"/>
        <end position="206"/>
    </location>
</feature>
<dbReference type="Proteomes" id="UP001595685">
    <property type="component" value="Unassembled WGS sequence"/>
</dbReference>
<feature type="transmembrane region" description="Helical" evidence="7">
    <location>
        <begin position="317"/>
        <end position="338"/>
    </location>
</feature>
<evidence type="ECO:0000256" key="7">
    <source>
        <dbReference type="SAM" id="Phobius"/>
    </source>
</evidence>
<comment type="caution">
    <text evidence="9">The sequence shown here is derived from an EMBL/GenBank/DDBJ whole genome shotgun (WGS) entry which is preliminary data.</text>
</comment>
<dbReference type="InterPro" id="IPR036259">
    <property type="entry name" value="MFS_trans_sf"/>
</dbReference>
<feature type="transmembrane region" description="Helical" evidence="7">
    <location>
        <begin position="345"/>
        <end position="368"/>
    </location>
</feature>
<comment type="subcellular location">
    <subcellularLocation>
        <location evidence="1">Cell membrane</location>
        <topology evidence="1">Multi-pass membrane protein</topology>
    </subcellularLocation>
</comment>
<gene>
    <name evidence="9" type="ORF">ACFOLH_01425</name>
</gene>
<feature type="transmembrane region" description="Helical" evidence="7">
    <location>
        <begin position="34"/>
        <end position="56"/>
    </location>
</feature>
<keyword evidence="10" id="KW-1185">Reference proteome</keyword>
<dbReference type="PRINTS" id="PR01036">
    <property type="entry name" value="TCRTETB"/>
</dbReference>
<feature type="domain" description="Major facilitator superfamily (MFS) profile" evidence="8">
    <location>
        <begin position="33"/>
        <end position="458"/>
    </location>
</feature>
<evidence type="ECO:0000313" key="9">
    <source>
        <dbReference type="EMBL" id="MFC3686996.1"/>
    </source>
</evidence>
<keyword evidence="5 7" id="KW-0472">Membrane</keyword>
<name>A0ABV7WB08_9MICO</name>
<protein>
    <submittedName>
        <fullName evidence="9">MFS transporter</fullName>
    </submittedName>
</protein>
<sequence>MRSSDGSQAPSSTGPGLAPPAAAPGPAWSPTRAAVLLGILWGLASMGTSATSVVVGPLAEDLGLGTSGAAWVLTAFALAFAASTAVFGRVADAVGPRTPFLVGGAMLAVGASVSAAAPDFTVLVLGRLLQGLGAGAVPVLTTTVLSARYTGHDRAVALGRTNSVVLVLTSAGPLVGGALGVLVGWRGPFLLPLLVLLLLPLAARLAPAHGTGGRFDVVGAALVALTAADLLGLVQTVGDPGPVTVVTGALALPLLLATVLWVRRHPHGFVPAEVVREQAVVRAGVAGAGMPVVYFAGLVAVPLQLAQRGWDPFENGLLLLPGALVGAAVSFSSAKVLARLGRRGTAVLGLSLSAVGALVSAGVVLSPWLAGVGFIGLSTGYALAQPALVGTVAAAVPDRLRGAALGLFTLTFFVGAGLGSAVVGGLGDVLGLSGALAVAVVAPLVGVVVLLTARRSAAWGGRAGDA</sequence>
<evidence type="ECO:0000256" key="2">
    <source>
        <dbReference type="ARBA" id="ARBA00022448"/>
    </source>
</evidence>
<evidence type="ECO:0000313" key="10">
    <source>
        <dbReference type="Proteomes" id="UP001595685"/>
    </source>
</evidence>
<feature type="transmembrane region" description="Helical" evidence="7">
    <location>
        <begin position="163"/>
        <end position="183"/>
    </location>
</feature>
<feature type="transmembrane region" description="Helical" evidence="7">
    <location>
        <begin position="374"/>
        <end position="396"/>
    </location>
</feature>
<dbReference type="Pfam" id="PF07690">
    <property type="entry name" value="MFS_1"/>
    <property type="match status" value="1"/>
</dbReference>
<feature type="region of interest" description="Disordered" evidence="6">
    <location>
        <begin position="1"/>
        <end position="25"/>
    </location>
</feature>
<evidence type="ECO:0000259" key="8">
    <source>
        <dbReference type="PROSITE" id="PS50850"/>
    </source>
</evidence>
<evidence type="ECO:0000256" key="5">
    <source>
        <dbReference type="ARBA" id="ARBA00023136"/>
    </source>
</evidence>
<reference evidence="10" key="1">
    <citation type="journal article" date="2019" name="Int. J. Syst. Evol. Microbiol.">
        <title>The Global Catalogue of Microorganisms (GCM) 10K type strain sequencing project: providing services to taxonomists for standard genome sequencing and annotation.</title>
        <authorList>
            <consortium name="The Broad Institute Genomics Platform"/>
            <consortium name="The Broad Institute Genome Sequencing Center for Infectious Disease"/>
            <person name="Wu L."/>
            <person name="Ma J."/>
        </authorList>
    </citation>
    <scope>NUCLEOTIDE SEQUENCE [LARGE SCALE GENOMIC DNA]</scope>
    <source>
        <strain evidence="10">NCAIM B.02333</strain>
    </source>
</reference>
<feature type="transmembrane region" description="Helical" evidence="7">
    <location>
        <begin position="403"/>
        <end position="423"/>
    </location>
</feature>
<dbReference type="InterPro" id="IPR020846">
    <property type="entry name" value="MFS_dom"/>
</dbReference>